<keyword evidence="1" id="KW-0479">Metal-binding</keyword>
<proteinExistence type="predicted"/>
<dbReference type="InterPro" id="IPR004360">
    <property type="entry name" value="Glyas_Fos-R_dOase_dom"/>
</dbReference>
<dbReference type="EMBL" id="QWEG01000007">
    <property type="protein sequence ID" value="RHW40343.1"/>
    <property type="molecule type" value="Genomic_DNA"/>
</dbReference>
<dbReference type="PROSITE" id="PS51819">
    <property type="entry name" value="VOC"/>
    <property type="match status" value="1"/>
</dbReference>
<dbReference type="Pfam" id="PF00903">
    <property type="entry name" value="Glyoxalase"/>
    <property type="match status" value="1"/>
</dbReference>
<dbReference type="GO" id="GO:0004462">
    <property type="term" value="F:lactoylglutathione lyase activity"/>
    <property type="evidence" value="ECO:0007669"/>
    <property type="project" value="InterPro"/>
</dbReference>
<reference evidence="3 4" key="1">
    <citation type="journal article" date="2017" name="Int. J. Syst. Evol. Microbiol.">
        <title>Bacillus notoginsengisoli sp. nov., a novel bacterium isolated from the rhizosphere of Panax notoginseng.</title>
        <authorList>
            <person name="Zhang M.Y."/>
            <person name="Cheng J."/>
            <person name="Cai Y."/>
            <person name="Zhang T.Y."/>
            <person name="Wu Y.Y."/>
            <person name="Manikprabhu D."/>
            <person name="Li W.J."/>
            <person name="Zhang Y.X."/>
        </authorList>
    </citation>
    <scope>NUCLEOTIDE SEQUENCE [LARGE SCALE GENOMIC DNA]</scope>
    <source>
        <strain evidence="3 4">JCM 30743</strain>
    </source>
</reference>
<sequence>MPIFFAKFTCNANLLERFAVGLCIICLSENSNLYRSRLRQSKTKGEIAVDKGFIEKVGQIGVPVKDFDRAVQFYKEKLGLPLLFSTGNLAFYDCNGLRLLLSLPEKEEFNHPSSVIYFQVPNIKEAYETLIDKGVQFIDEPHLIAKMDQTETWMAFFKDTENNVHALMSEFEA</sequence>
<evidence type="ECO:0000313" key="4">
    <source>
        <dbReference type="Proteomes" id="UP000284416"/>
    </source>
</evidence>
<dbReference type="Proteomes" id="UP000284416">
    <property type="component" value="Unassembled WGS sequence"/>
</dbReference>
<accession>A0A417YTK0</accession>
<protein>
    <submittedName>
        <fullName evidence="3">VOC family protein</fullName>
    </submittedName>
</protein>
<comment type="caution">
    <text evidence="3">The sequence shown here is derived from an EMBL/GenBank/DDBJ whole genome shotgun (WGS) entry which is preliminary data.</text>
</comment>
<evidence type="ECO:0000313" key="3">
    <source>
        <dbReference type="EMBL" id="RHW40343.1"/>
    </source>
</evidence>
<feature type="domain" description="VOC" evidence="2">
    <location>
        <begin position="56"/>
        <end position="170"/>
    </location>
</feature>
<dbReference type="InterPro" id="IPR037523">
    <property type="entry name" value="VOC_core"/>
</dbReference>
<dbReference type="InterPro" id="IPR018146">
    <property type="entry name" value="Glyoxalase_1_CS"/>
</dbReference>
<dbReference type="AlphaFoldDB" id="A0A417YTK0"/>
<dbReference type="Gene3D" id="3.10.180.10">
    <property type="entry name" value="2,3-Dihydroxybiphenyl 1,2-Dioxygenase, domain 1"/>
    <property type="match status" value="1"/>
</dbReference>
<dbReference type="OrthoDB" id="9804944at2"/>
<name>A0A417YTK0_9BACI</name>
<keyword evidence="4" id="KW-1185">Reference proteome</keyword>
<dbReference type="GO" id="GO:0046872">
    <property type="term" value="F:metal ion binding"/>
    <property type="evidence" value="ECO:0007669"/>
    <property type="project" value="UniProtKB-KW"/>
</dbReference>
<dbReference type="InterPro" id="IPR029068">
    <property type="entry name" value="Glyas_Bleomycin-R_OHBP_Dase"/>
</dbReference>
<organism evidence="3 4">
    <name type="scientific">Neobacillus notoginsengisoli</name>
    <dbReference type="NCBI Taxonomy" id="1578198"/>
    <lineage>
        <taxon>Bacteria</taxon>
        <taxon>Bacillati</taxon>
        <taxon>Bacillota</taxon>
        <taxon>Bacilli</taxon>
        <taxon>Bacillales</taxon>
        <taxon>Bacillaceae</taxon>
        <taxon>Neobacillus</taxon>
    </lineage>
</organism>
<gene>
    <name evidence="3" type="ORF">D1B31_12385</name>
</gene>
<evidence type="ECO:0000256" key="1">
    <source>
        <dbReference type="ARBA" id="ARBA00022723"/>
    </source>
</evidence>
<dbReference type="PROSITE" id="PS00934">
    <property type="entry name" value="GLYOXALASE_I_1"/>
    <property type="match status" value="1"/>
</dbReference>
<dbReference type="SUPFAM" id="SSF54593">
    <property type="entry name" value="Glyoxalase/Bleomycin resistance protein/Dihydroxybiphenyl dioxygenase"/>
    <property type="match status" value="1"/>
</dbReference>
<evidence type="ECO:0000259" key="2">
    <source>
        <dbReference type="PROSITE" id="PS51819"/>
    </source>
</evidence>